<dbReference type="Proteomes" id="UP000289385">
    <property type="component" value="Segment"/>
</dbReference>
<keyword evidence="4" id="KW-0696">RNA-directed RNA polymerase</keyword>
<keyword evidence="19" id="KW-0472">Membrane</keyword>
<evidence type="ECO:0000256" key="17">
    <source>
        <dbReference type="ARBA" id="ARBA00022870"/>
    </source>
</evidence>
<keyword evidence="16" id="KW-0946">Virion</keyword>
<keyword evidence="6" id="KW-0597">Phosphoprotein</keyword>
<keyword evidence="25" id="KW-1185">Reference proteome</keyword>
<proteinExistence type="predicted"/>
<dbReference type="InterPro" id="IPR043502">
    <property type="entry name" value="DNA/RNA_pol_sf"/>
</dbReference>
<evidence type="ECO:0000256" key="1">
    <source>
        <dbReference type="ARBA" id="ARBA00004192"/>
    </source>
</evidence>
<reference evidence="24 25" key="1">
    <citation type="journal article" date="2017" name="Arch. Virol.">
        <title>Dicipivirus (family Picornaviridae) in wild Northern white-breasted hedgehog (Erinaceus roumanicus).</title>
        <authorList>
            <person name="Reuter G."/>
            <person name="Boros A."/>
            <person name="Foldvari G."/>
            <person name="Szekeres S."/>
            <person name="Matics R."/>
            <person name="Kapusinszky B."/>
            <person name="Delwart E."/>
            <person name="Pankovics P."/>
        </authorList>
    </citation>
    <scope>NUCLEOTIDE SEQUENCE [LARGE SCALE GENOMIC DNA]</scope>
    <source>
        <strain evidence="25">hedgehog/H14/2015/HUN</strain>
    </source>
</reference>
<evidence type="ECO:0000256" key="9">
    <source>
        <dbReference type="ARBA" id="ARBA00022695"/>
    </source>
</evidence>
<evidence type="ECO:0000256" key="11">
    <source>
        <dbReference type="ARBA" id="ARBA00022741"/>
    </source>
</evidence>
<keyword evidence="14" id="KW-0788">Thiol protease</keyword>
<dbReference type="GO" id="GO:0039618">
    <property type="term" value="C:T=pseudo3 icosahedral viral capsid"/>
    <property type="evidence" value="ECO:0007669"/>
    <property type="project" value="UniProtKB-KW"/>
</dbReference>
<dbReference type="GO" id="GO:0003968">
    <property type="term" value="F:RNA-directed RNA polymerase activity"/>
    <property type="evidence" value="ECO:0007669"/>
    <property type="project" value="UniProtKB-KW"/>
</dbReference>
<comment type="subcellular location">
    <subcellularLocation>
        <location evidence="1">Host cytoplasm</location>
    </subcellularLocation>
    <subcellularLocation>
        <location evidence="3">Host membrane</location>
    </subcellularLocation>
    <subcellularLocation>
        <location evidence="2">Virion</location>
    </subcellularLocation>
</comment>
<keyword evidence="20" id="KW-1035">Host cytoplasm</keyword>
<evidence type="ECO:0000256" key="4">
    <source>
        <dbReference type="ARBA" id="ARBA00022484"/>
    </source>
</evidence>
<dbReference type="GO" id="GO:0005524">
    <property type="term" value="F:ATP binding"/>
    <property type="evidence" value="ECO:0007669"/>
    <property type="project" value="UniProtKB-KW"/>
</dbReference>
<keyword evidence="8" id="KW-0808">Transferase</keyword>
<evidence type="ECO:0000256" key="5">
    <source>
        <dbReference type="ARBA" id="ARBA00022520"/>
    </source>
</evidence>
<evidence type="ECO:0000313" key="25">
    <source>
        <dbReference type="Proteomes" id="UP000289385"/>
    </source>
</evidence>
<evidence type="ECO:0000256" key="12">
    <source>
        <dbReference type="ARBA" id="ARBA00022801"/>
    </source>
</evidence>
<dbReference type="InterPro" id="IPR001205">
    <property type="entry name" value="RNA-dir_pol_C"/>
</dbReference>
<sequence length="1527" mass="170935">MAVLSKMIPSGSLEMFSLFSNPLAKVNTAADSINELAEVLKDSINDDNVRKVNEAITIVHDAANDFKNMTDGSSLDFKTLVDTVSETAKSTKDTLDSVRDFFDNLPNLVSDVVRGATSSLSSWILKIIGAIVLLRESPTKTTLFGVALMLGADHFATVAEGLFKFTVKCVAAALEVPAWIFDRFDSFPKFDELMNWVSGAVHEGPARAAANADANKPKASHRENVVKAASDTNTLVNAAKNVEWIVLKICELIKWIKACLQNFEETPNGFLESSKGKLFTLLEESMEMLDGQKLSKDKIDNGLEFVKKINIAAAKVKDYDTMKIANAAHANLSKANMKYRSALYYERFEPVVIYIHGPPGIGKSLAANRLAKAFCAYFGIDFAENTYCSPPASEFMDGYAGHKIHLIDDLGQDPEGKDWASFCQMVSTTKFLPNMAAVEEKGIPYTSEIIIATANFSDPPPNASRDIGALRRRCKLAVEGRLMTDYILNEKLDVVRAIAPTGDRHPFFGRVDHYINGDAIKFVRKGMEYGCQPVGSYMSMIELFEEAIREYETRKAVFAKLSEDAYHEAPRPIRNRTDSLSSFCSALDNLPSPNPSSNLAAFFEELNAEDEFDYCVYCEELSECCVCETRNSYAESNCIRCGNMVKECVCCKDCGMIVCNCMSYKNTFAAAKEEVIYENTRKIIEDNKSEGIHPYWGEVRALRIMKERAEKPLPRFIDNVRAHAKASRKIVANSRPVKAVKDYYNLAKATVRTLTGKAIEEWNSFGPITKITAAISVVAIIERLTSMLLSLYRYMFPTPTSTAEAAYGDGYMKMWKKEAKRRELTAPVTHEIMPNIYHKVNANTFPIKFLNGDPTLPETTCILMTALGLKGWTYAVNTHALNEVTHIELRNSIVEMSEVQRHDVKRFGGMTDLTLLTFPRRTFTAVKDITGYLRKDTSLPAYHHPGVLLVRGSFTCDVLADNIKNFSRVTTETGEHHNVIMYRAMTTFGYCGAPLLTTNNAESVILGIHMAGNGHGTGFAVPIFHSDIPVMEEGLRTRIGDAKPVFINRKTKIEPSVIHGVFPVNKAPAVMRASDKRMKPEVSEKFDAPDGPLFGKYTGDLKTPFPGLNEGKEIVIARLRKLIPNKLKPLSLHDALNGIPGMDKMDLKQASGYPYNTEGVRRRDLITVDDEGKYVASERLVSDIEECKKKPFPYTTFIKDELRGLSKIEAGKSRLVEAGSLPVVVEGRMIFGNLFALFNTNPGFKTMCAVGCDPDKHWTEFYHPLTQKANVWDYDYTGFDGSIPSCSFDALADILCEFVENEADVRRYIENVKNSRHVYEGGEYLIEGAMPSGCCGTSVFNSIINATLLFSCFTEICPDFDPFEPLLLAYGDDIIIGSDYDLRPSKVAAWMSANTTFKITPADKGTKFNDESDIHMVRFLKRTFVPDTVIPTLIHPVMEEDTFRQSLNWTKDRNTFGDCITNLSSLAWHYGPRYYESWCRVIAEKMLEVGEDYPSFIPYSTHRRNWLRKFEIESGFKMKKNISDFEF</sequence>
<feature type="domain" description="SF3 helicase" evidence="22">
    <location>
        <begin position="329"/>
        <end position="493"/>
    </location>
</feature>
<feature type="domain" description="Peptidase C3" evidence="23">
    <location>
        <begin position="826"/>
        <end position="1028"/>
    </location>
</feature>
<evidence type="ECO:0000256" key="16">
    <source>
        <dbReference type="ARBA" id="ARBA00022844"/>
    </source>
</evidence>
<keyword evidence="5" id="KW-0191">Covalent protein-RNA linkage</keyword>
<dbReference type="GO" id="GO:0039694">
    <property type="term" value="P:viral RNA genome replication"/>
    <property type="evidence" value="ECO:0007669"/>
    <property type="project" value="InterPro"/>
</dbReference>
<evidence type="ECO:0000256" key="15">
    <source>
        <dbReference type="ARBA" id="ARBA00022840"/>
    </source>
</evidence>
<evidence type="ECO:0000256" key="7">
    <source>
        <dbReference type="ARBA" id="ARBA00022670"/>
    </source>
</evidence>
<dbReference type="InterPro" id="IPR014759">
    <property type="entry name" value="Helicase_SF3_ssRNA_vir"/>
</dbReference>
<protein>
    <submittedName>
        <fullName evidence="24">Polyprotein P2/P3</fullName>
    </submittedName>
</protein>
<evidence type="ECO:0000259" key="21">
    <source>
        <dbReference type="PROSITE" id="PS50507"/>
    </source>
</evidence>
<dbReference type="InterPro" id="IPR044067">
    <property type="entry name" value="PCV_3C_PRO"/>
</dbReference>
<keyword evidence="9" id="KW-0548">Nucleotidyltransferase</keyword>
<dbReference type="GO" id="GO:0003723">
    <property type="term" value="F:RNA binding"/>
    <property type="evidence" value="ECO:0007669"/>
    <property type="project" value="InterPro"/>
</dbReference>
<dbReference type="InterPro" id="IPR043504">
    <property type="entry name" value="Peptidase_S1_PA_chymotrypsin"/>
</dbReference>
<dbReference type="InterPro" id="IPR007094">
    <property type="entry name" value="RNA-dir_pol_PSvirus"/>
</dbReference>
<dbReference type="Pfam" id="PF00680">
    <property type="entry name" value="RdRP_1"/>
    <property type="match status" value="1"/>
</dbReference>
<keyword evidence="17" id="KW-1043">Host membrane</keyword>
<evidence type="ECO:0000259" key="22">
    <source>
        <dbReference type="PROSITE" id="PS51218"/>
    </source>
</evidence>
<keyword evidence="12" id="KW-0378">Hydrolase</keyword>
<dbReference type="GO" id="GO:0004197">
    <property type="term" value="F:cysteine-type endopeptidase activity"/>
    <property type="evidence" value="ECO:0007669"/>
    <property type="project" value="InterPro"/>
</dbReference>
<dbReference type="SUPFAM" id="SSF50494">
    <property type="entry name" value="Trypsin-like serine proteases"/>
    <property type="match status" value="1"/>
</dbReference>
<name>A0A291FH43_9PICO</name>
<dbReference type="PROSITE" id="PS51874">
    <property type="entry name" value="PCV_3C_PRO"/>
    <property type="match status" value="1"/>
</dbReference>
<dbReference type="RefSeq" id="YP_009552280.1">
    <property type="nucleotide sequence ID" value="NC_040611.1"/>
</dbReference>
<dbReference type="PROSITE" id="PS50507">
    <property type="entry name" value="RDRP_SSRNA_POS"/>
    <property type="match status" value="1"/>
</dbReference>
<evidence type="ECO:0000256" key="13">
    <source>
        <dbReference type="ARBA" id="ARBA00022806"/>
    </source>
</evidence>
<evidence type="ECO:0000256" key="2">
    <source>
        <dbReference type="ARBA" id="ARBA00004328"/>
    </source>
</evidence>
<evidence type="ECO:0000259" key="23">
    <source>
        <dbReference type="PROSITE" id="PS51874"/>
    </source>
</evidence>
<dbReference type="InterPro" id="IPR000605">
    <property type="entry name" value="Helicase_SF3_ssDNA/RNA_vir"/>
</dbReference>
<keyword evidence="13" id="KW-0347">Helicase</keyword>
<dbReference type="GeneID" id="41701194"/>
<evidence type="ECO:0000256" key="10">
    <source>
        <dbReference type="ARBA" id="ARBA00022706"/>
    </source>
</evidence>
<dbReference type="InterPro" id="IPR000199">
    <property type="entry name" value="Peptidase_C3A/C3B_picornavir"/>
</dbReference>
<keyword evidence="7" id="KW-0645">Protease</keyword>
<keyword evidence="15" id="KW-0067">ATP-binding</keyword>
<keyword evidence="10" id="KW-1143">T=pseudo3 icosahedral capsid protein</keyword>
<dbReference type="GO" id="GO:0006508">
    <property type="term" value="P:proteolysis"/>
    <property type="evidence" value="ECO:0007669"/>
    <property type="project" value="UniProtKB-KW"/>
</dbReference>
<feature type="domain" description="RdRp catalytic" evidence="21">
    <location>
        <begin position="1269"/>
        <end position="1386"/>
    </location>
</feature>
<evidence type="ECO:0000256" key="20">
    <source>
        <dbReference type="ARBA" id="ARBA00023200"/>
    </source>
</evidence>
<dbReference type="GO" id="GO:0030430">
    <property type="term" value="C:host cell cytoplasm"/>
    <property type="evidence" value="ECO:0007669"/>
    <property type="project" value="UniProtKB-SubCell"/>
</dbReference>
<organism evidence="24 25">
    <name type="scientific">cadicivirus B1</name>
    <dbReference type="NCBI Taxonomy" id="3121209"/>
    <lineage>
        <taxon>Viruses</taxon>
        <taxon>Riboviria</taxon>
        <taxon>Orthornavirae</taxon>
        <taxon>Pisuviricota</taxon>
        <taxon>Pisoniviricetes</taxon>
        <taxon>Picornavirales</taxon>
        <taxon>Picornaviridae</taxon>
        <taxon>Kodimesavirinae</taxon>
        <taxon>Dicipivirus</taxon>
        <taxon>Dicipivirus berinro</taxon>
        <taxon>Cadicivirus B</taxon>
    </lineage>
</organism>
<keyword evidence="10" id="KW-0167">Capsid protein</keyword>
<dbReference type="GO" id="GO:0033644">
    <property type="term" value="C:host cell membrane"/>
    <property type="evidence" value="ECO:0007669"/>
    <property type="project" value="UniProtKB-SubCell"/>
</dbReference>
<evidence type="ECO:0000256" key="8">
    <source>
        <dbReference type="ARBA" id="ARBA00022679"/>
    </source>
</evidence>
<evidence type="ECO:0000256" key="6">
    <source>
        <dbReference type="ARBA" id="ARBA00022553"/>
    </source>
</evidence>
<accession>A0A291FH43</accession>
<dbReference type="PROSITE" id="PS51218">
    <property type="entry name" value="SF3_HELICASE_2"/>
    <property type="match status" value="1"/>
</dbReference>
<dbReference type="GO" id="GO:0003724">
    <property type="term" value="F:RNA helicase activity"/>
    <property type="evidence" value="ECO:0007669"/>
    <property type="project" value="InterPro"/>
</dbReference>
<dbReference type="GO" id="GO:0006351">
    <property type="term" value="P:DNA-templated transcription"/>
    <property type="evidence" value="ECO:0007669"/>
    <property type="project" value="InterPro"/>
</dbReference>
<keyword evidence="11" id="KW-0547">Nucleotide-binding</keyword>
<dbReference type="Pfam" id="PF00548">
    <property type="entry name" value="Peptidase_C3"/>
    <property type="match status" value="1"/>
</dbReference>
<dbReference type="InterPro" id="IPR027417">
    <property type="entry name" value="P-loop_NTPase"/>
</dbReference>
<dbReference type="Gene3D" id="2.40.10.10">
    <property type="entry name" value="Trypsin-like serine proteases"/>
    <property type="match status" value="2"/>
</dbReference>
<evidence type="ECO:0000256" key="18">
    <source>
        <dbReference type="ARBA" id="ARBA00022953"/>
    </source>
</evidence>
<dbReference type="InterPro" id="IPR004004">
    <property type="entry name" value="Helic/Pol/Pept_Calicivir-typ"/>
</dbReference>
<dbReference type="Gene3D" id="1.20.960.20">
    <property type="match status" value="1"/>
</dbReference>
<dbReference type="InterPro" id="IPR009003">
    <property type="entry name" value="Peptidase_S1_PA"/>
</dbReference>
<dbReference type="Pfam" id="PF00910">
    <property type="entry name" value="RNA_helicase"/>
    <property type="match status" value="1"/>
</dbReference>
<keyword evidence="18" id="KW-0693">Viral RNA replication</keyword>
<dbReference type="SUPFAM" id="SSF52540">
    <property type="entry name" value="P-loop containing nucleoside triphosphate hydrolases"/>
    <property type="match status" value="1"/>
</dbReference>
<dbReference type="InterPro" id="IPR043128">
    <property type="entry name" value="Rev_trsase/Diguanyl_cyclase"/>
</dbReference>
<dbReference type="EMBL" id="MF188967">
    <property type="protein sequence ID" value="ATG32105.1"/>
    <property type="molecule type" value="Genomic_RNA"/>
</dbReference>
<dbReference type="KEGG" id="vg:41701194"/>
<dbReference type="PRINTS" id="PR00918">
    <property type="entry name" value="CALICVIRUSNS"/>
</dbReference>
<evidence type="ECO:0000256" key="19">
    <source>
        <dbReference type="ARBA" id="ARBA00023136"/>
    </source>
</evidence>
<evidence type="ECO:0000313" key="24">
    <source>
        <dbReference type="EMBL" id="ATG32105.1"/>
    </source>
</evidence>
<dbReference type="Gene3D" id="3.30.70.270">
    <property type="match status" value="2"/>
</dbReference>
<dbReference type="SUPFAM" id="SSF56672">
    <property type="entry name" value="DNA/RNA polymerases"/>
    <property type="match status" value="1"/>
</dbReference>
<evidence type="ECO:0000256" key="3">
    <source>
        <dbReference type="ARBA" id="ARBA00004551"/>
    </source>
</evidence>
<evidence type="ECO:0000256" key="14">
    <source>
        <dbReference type="ARBA" id="ARBA00022807"/>
    </source>
</evidence>